<dbReference type="CDD" id="cd00082">
    <property type="entry name" value="HisKA"/>
    <property type="match status" value="1"/>
</dbReference>
<dbReference type="InterPro" id="IPR004358">
    <property type="entry name" value="Sig_transdc_His_kin-like_C"/>
</dbReference>
<dbReference type="Gene3D" id="1.10.287.130">
    <property type="match status" value="1"/>
</dbReference>
<evidence type="ECO:0000256" key="3">
    <source>
        <dbReference type="ARBA" id="ARBA00012438"/>
    </source>
</evidence>
<feature type="transmembrane region" description="Helical" evidence="8">
    <location>
        <begin position="34"/>
        <end position="51"/>
    </location>
</feature>
<dbReference type="SMART" id="SM00388">
    <property type="entry name" value="HisKA"/>
    <property type="match status" value="1"/>
</dbReference>
<evidence type="ECO:0000256" key="7">
    <source>
        <dbReference type="PROSITE-ProRule" id="PRU00169"/>
    </source>
</evidence>
<dbReference type="InterPro" id="IPR036890">
    <property type="entry name" value="HATPase_C_sf"/>
</dbReference>
<evidence type="ECO:0000256" key="2">
    <source>
        <dbReference type="ARBA" id="ARBA00004236"/>
    </source>
</evidence>
<accession>A0A7Y9Z8P9</accession>
<organism evidence="13 14">
    <name type="scientific">Demequina lutea</name>
    <dbReference type="NCBI Taxonomy" id="431489"/>
    <lineage>
        <taxon>Bacteria</taxon>
        <taxon>Bacillati</taxon>
        <taxon>Actinomycetota</taxon>
        <taxon>Actinomycetes</taxon>
        <taxon>Micrococcales</taxon>
        <taxon>Demequinaceae</taxon>
        <taxon>Demequina</taxon>
    </lineage>
</organism>
<evidence type="ECO:0000259" key="12">
    <source>
        <dbReference type="PROSITE" id="PS50113"/>
    </source>
</evidence>
<keyword evidence="5" id="KW-0418">Kinase</keyword>
<dbReference type="InterPro" id="IPR013656">
    <property type="entry name" value="PAS_4"/>
</dbReference>
<evidence type="ECO:0000256" key="6">
    <source>
        <dbReference type="ARBA" id="ARBA00023012"/>
    </source>
</evidence>
<dbReference type="SUPFAM" id="SSF55785">
    <property type="entry name" value="PYP-like sensor domain (PAS domain)"/>
    <property type="match status" value="3"/>
</dbReference>
<dbReference type="SMART" id="SM00086">
    <property type="entry name" value="PAC"/>
    <property type="match status" value="2"/>
</dbReference>
<feature type="domain" description="PAC" evidence="12">
    <location>
        <begin position="183"/>
        <end position="235"/>
    </location>
</feature>
<dbReference type="Pfam" id="PF00512">
    <property type="entry name" value="HisKA"/>
    <property type="match status" value="1"/>
</dbReference>
<keyword evidence="8" id="KW-0472">Membrane</keyword>
<evidence type="ECO:0000256" key="5">
    <source>
        <dbReference type="ARBA" id="ARBA00022777"/>
    </source>
</evidence>
<dbReference type="PRINTS" id="PR00344">
    <property type="entry name" value="BCTRLSENSOR"/>
</dbReference>
<evidence type="ECO:0000259" key="11">
    <source>
        <dbReference type="PROSITE" id="PS50112"/>
    </source>
</evidence>
<feature type="domain" description="Response regulatory" evidence="10">
    <location>
        <begin position="733"/>
        <end position="849"/>
    </location>
</feature>
<feature type="domain" description="Histidine kinase" evidence="9">
    <location>
        <begin position="490"/>
        <end position="712"/>
    </location>
</feature>
<keyword evidence="4 7" id="KW-0597">Phosphoprotein</keyword>
<dbReference type="Pfam" id="PF08447">
    <property type="entry name" value="PAS_3"/>
    <property type="match status" value="2"/>
</dbReference>
<dbReference type="SUPFAM" id="SSF52172">
    <property type="entry name" value="CheY-like"/>
    <property type="match status" value="1"/>
</dbReference>
<dbReference type="GO" id="GO:0000155">
    <property type="term" value="F:phosphorelay sensor kinase activity"/>
    <property type="evidence" value="ECO:0007669"/>
    <property type="project" value="InterPro"/>
</dbReference>
<dbReference type="PANTHER" id="PTHR43065">
    <property type="entry name" value="SENSOR HISTIDINE KINASE"/>
    <property type="match status" value="1"/>
</dbReference>
<evidence type="ECO:0000313" key="14">
    <source>
        <dbReference type="Proteomes" id="UP000547973"/>
    </source>
</evidence>
<dbReference type="RefSeq" id="WP_179397707.1">
    <property type="nucleotide sequence ID" value="NZ_BBRC01000014.1"/>
</dbReference>
<dbReference type="CDD" id="cd00130">
    <property type="entry name" value="PAS"/>
    <property type="match status" value="2"/>
</dbReference>
<evidence type="ECO:0000256" key="8">
    <source>
        <dbReference type="SAM" id="Phobius"/>
    </source>
</evidence>
<dbReference type="PROSITE" id="PS50112">
    <property type="entry name" value="PAS"/>
    <property type="match status" value="2"/>
</dbReference>
<dbReference type="SUPFAM" id="SSF47384">
    <property type="entry name" value="Homodimeric domain of signal transducing histidine kinase"/>
    <property type="match status" value="1"/>
</dbReference>
<dbReference type="Pfam" id="PF08448">
    <property type="entry name" value="PAS_4"/>
    <property type="match status" value="1"/>
</dbReference>
<dbReference type="PROSITE" id="PS50109">
    <property type="entry name" value="HIS_KIN"/>
    <property type="match status" value="1"/>
</dbReference>
<dbReference type="PROSITE" id="PS50113">
    <property type="entry name" value="PAC"/>
    <property type="match status" value="2"/>
</dbReference>
<dbReference type="GO" id="GO:0005886">
    <property type="term" value="C:plasma membrane"/>
    <property type="evidence" value="ECO:0007669"/>
    <property type="project" value="UniProtKB-SubCell"/>
</dbReference>
<dbReference type="Pfam" id="PF02518">
    <property type="entry name" value="HATPase_c"/>
    <property type="match status" value="1"/>
</dbReference>
<dbReference type="InterPro" id="IPR001789">
    <property type="entry name" value="Sig_transdc_resp-reg_receiver"/>
</dbReference>
<dbReference type="InterPro" id="IPR005467">
    <property type="entry name" value="His_kinase_dom"/>
</dbReference>
<dbReference type="SMART" id="SM00091">
    <property type="entry name" value="PAS"/>
    <property type="match status" value="2"/>
</dbReference>
<keyword evidence="5" id="KW-0808">Transferase</keyword>
<name>A0A7Y9Z8P9_9MICO</name>
<dbReference type="PROSITE" id="PS50110">
    <property type="entry name" value="RESPONSE_REGULATORY"/>
    <property type="match status" value="1"/>
</dbReference>
<proteinExistence type="predicted"/>
<feature type="domain" description="PAS" evidence="11">
    <location>
        <begin position="236"/>
        <end position="306"/>
    </location>
</feature>
<comment type="catalytic activity">
    <reaction evidence="1">
        <text>ATP + protein L-histidine = ADP + protein N-phospho-L-histidine.</text>
        <dbReference type="EC" id="2.7.13.3"/>
    </reaction>
</comment>
<dbReference type="InterPro" id="IPR000014">
    <property type="entry name" value="PAS"/>
</dbReference>
<comment type="caution">
    <text evidence="13">The sequence shown here is derived from an EMBL/GenBank/DDBJ whole genome shotgun (WGS) entry which is preliminary data.</text>
</comment>
<dbReference type="SMART" id="SM00387">
    <property type="entry name" value="HATPase_c"/>
    <property type="match status" value="1"/>
</dbReference>
<keyword evidence="6" id="KW-0902">Two-component regulatory system</keyword>
<feature type="domain" description="PAS" evidence="11">
    <location>
        <begin position="369"/>
        <end position="432"/>
    </location>
</feature>
<dbReference type="InterPro" id="IPR036097">
    <property type="entry name" value="HisK_dim/P_sf"/>
</dbReference>
<dbReference type="Proteomes" id="UP000547973">
    <property type="component" value="Unassembled WGS sequence"/>
</dbReference>
<feature type="transmembrane region" description="Helical" evidence="8">
    <location>
        <begin position="66"/>
        <end position="86"/>
    </location>
</feature>
<dbReference type="InterPro" id="IPR003594">
    <property type="entry name" value="HATPase_dom"/>
</dbReference>
<dbReference type="InterPro" id="IPR000700">
    <property type="entry name" value="PAS-assoc_C"/>
</dbReference>
<dbReference type="FunFam" id="3.30.450.20:FF:000099">
    <property type="entry name" value="Sensory box sensor histidine kinase"/>
    <property type="match status" value="1"/>
</dbReference>
<keyword evidence="14" id="KW-1185">Reference proteome</keyword>
<dbReference type="Gene3D" id="3.30.450.20">
    <property type="entry name" value="PAS domain"/>
    <property type="match status" value="3"/>
</dbReference>
<evidence type="ECO:0000313" key="13">
    <source>
        <dbReference type="EMBL" id="NYI40884.1"/>
    </source>
</evidence>
<feature type="transmembrane region" description="Helical" evidence="8">
    <location>
        <begin position="6"/>
        <end position="27"/>
    </location>
</feature>
<dbReference type="InterPro" id="IPR035965">
    <property type="entry name" value="PAS-like_dom_sf"/>
</dbReference>
<dbReference type="AlphaFoldDB" id="A0A7Y9Z8P9"/>
<reference evidence="13 14" key="1">
    <citation type="submission" date="2020-07" db="EMBL/GenBank/DDBJ databases">
        <title>Sequencing the genomes of 1000 actinobacteria strains.</title>
        <authorList>
            <person name="Klenk H.-P."/>
        </authorList>
    </citation>
    <scope>NUCLEOTIDE SEQUENCE [LARGE SCALE GENOMIC DNA]</scope>
    <source>
        <strain evidence="13 14">DSM 19970</strain>
    </source>
</reference>
<dbReference type="EMBL" id="JACBZO010000001">
    <property type="protein sequence ID" value="NYI40884.1"/>
    <property type="molecule type" value="Genomic_DNA"/>
</dbReference>
<feature type="domain" description="PAC" evidence="12">
    <location>
        <begin position="309"/>
        <end position="361"/>
    </location>
</feature>
<dbReference type="InterPro" id="IPR003661">
    <property type="entry name" value="HisK_dim/P_dom"/>
</dbReference>
<keyword evidence="8" id="KW-0812">Transmembrane</keyword>
<comment type="subcellular location">
    <subcellularLocation>
        <location evidence="2">Cell membrane</location>
    </subcellularLocation>
</comment>
<dbReference type="Gene3D" id="2.10.70.100">
    <property type="match status" value="1"/>
</dbReference>
<dbReference type="SMART" id="SM00448">
    <property type="entry name" value="REC"/>
    <property type="match status" value="1"/>
</dbReference>
<evidence type="ECO:0000259" key="9">
    <source>
        <dbReference type="PROSITE" id="PS50109"/>
    </source>
</evidence>
<dbReference type="PANTHER" id="PTHR43065:SF49">
    <property type="entry name" value="HISTIDINE KINASE"/>
    <property type="match status" value="1"/>
</dbReference>
<dbReference type="Gene3D" id="3.40.50.2300">
    <property type="match status" value="1"/>
</dbReference>
<evidence type="ECO:0000256" key="4">
    <source>
        <dbReference type="ARBA" id="ARBA00022553"/>
    </source>
</evidence>
<dbReference type="NCBIfam" id="TIGR00229">
    <property type="entry name" value="sensory_box"/>
    <property type="match status" value="2"/>
</dbReference>
<dbReference type="InterPro" id="IPR011006">
    <property type="entry name" value="CheY-like_superfamily"/>
</dbReference>
<dbReference type="Gene3D" id="3.30.565.10">
    <property type="entry name" value="Histidine kinase-like ATPase, C-terminal domain"/>
    <property type="match status" value="1"/>
</dbReference>
<gene>
    <name evidence="13" type="ORF">BKA03_001003</name>
</gene>
<dbReference type="Pfam" id="PF00072">
    <property type="entry name" value="Response_reg"/>
    <property type="match status" value="1"/>
</dbReference>
<dbReference type="EC" id="2.7.13.3" evidence="3"/>
<sequence>MFVVDILLPHGYDIAYLYAVTVLVAAFSRRSKTVIRTAFGAVGLTFIAFALKKHPGTPGGTGMDVFSRVMASAVIALIAVVAIAVIQRELKNYELGKALHAAEGDRDLDRRMLAAASTISPIGTWSIEVDDDRMDLSDEAAIMHGTRPGDRPLRSEVLSHMDPADAQRLRDRVTRAWESGIPFREEVRINKPDGTHRWIVTMGEKTQFDDGSVARVHGTVQDITLWKEAELAASVLGNRFSQLAKSLPIIIWTADPQGHVDYFNDFLSRYTGLPDEELQNDGWVTTVDPRDIDGVLEQWSEVRAAGSNLDIEYRVRGADGIYRWHHVAAQPERNSSGEIVRWWGSTINVDATRRLREEAEALAAEREIILESMSEGVSAFDFDWRFVYVNASAERILEHTREELLGRTVWEQFPGLEGRDLRGTVAQTLESHTLERFSYRTLTGKWLEISISPSAVGATVFFRDVTEVRQLSEQLAQSQRLEAVGQLTGGIAHDFNNLLTVVLGGADALTADPTLTDDSREMAKLIGSAAERGAELTHRLLAFARRQPLEPQSVDLSERLKQLEPMLRRTLGEHIDIVVKTDGIAPAEVDPGQFENALLNLAINARDAMPDGGTLTIEVGTVTLDEPYVTAHADVAAGTYVAVTVSDSGTGIDPDHMGHLFDPFYTTKMTAQGSGLGLAMVWGFIKQSGGHITVYSELGYGTSFRMYLPPAVKVPVPPRPASVQISTGPLTGTILLAEDDDLVRVFATDRLRAKGYEVVAAASGPAALEALEAIERLDLLFTDVIMPGGMTGRQLADAVVARRPGTPVLYASGYTENVIIHNDRLDPGVKLLAKPYSTRQLVERVGDLLATIAADPS</sequence>
<dbReference type="InterPro" id="IPR001610">
    <property type="entry name" value="PAC"/>
</dbReference>
<evidence type="ECO:0000256" key="1">
    <source>
        <dbReference type="ARBA" id="ARBA00000085"/>
    </source>
</evidence>
<dbReference type="SUPFAM" id="SSF55874">
    <property type="entry name" value="ATPase domain of HSP90 chaperone/DNA topoisomerase II/histidine kinase"/>
    <property type="match status" value="1"/>
</dbReference>
<keyword evidence="8" id="KW-1133">Transmembrane helix</keyword>
<dbReference type="InterPro" id="IPR013655">
    <property type="entry name" value="PAS_fold_3"/>
</dbReference>
<protein>
    <recommendedName>
        <fullName evidence="3">histidine kinase</fullName>
        <ecNumber evidence="3">2.7.13.3</ecNumber>
    </recommendedName>
</protein>
<evidence type="ECO:0000259" key="10">
    <source>
        <dbReference type="PROSITE" id="PS50110"/>
    </source>
</evidence>
<feature type="modified residue" description="4-aspartylphosphate" evidence="7">
    <location>
        <position position="783"/>
    </location>
</feature>